<protein>
    <recommendedName>
        <fullName evidence="4">Tyrosinase copper-binding domain-containing protein</fullName>
    </recommendedName>
</protein>
<dbReference type="Proteomes" id="UP001283361">
    <property type="component" value="Unassembled WGS sequence"/>
</dbReference>
<feature type="chain" id="PRO_5041910870" description="Tyrosinase copper-binding domain-containing protein" evidence="3">
    <location>
        <begin position="20"/>
        <end position="391"/>
    </location>
</feature>
<sequence length="391" mass="44101">MQWARCALTVLVLLVPAYDLQMPSRSNLPIVEDSLRLANILMKRPVEGPSVRTECRLLNSTEYQRIVGAINAAKLDTRVRPNVYDAFSFLHAHPEVNKGAHQGPAFLSYHRVLVFLYEKMLRIYDRSVSLCYWDTTVEPDVLDWSALWTPELFGNPRGAVTTGFARGWITPLRTLNRDGAAQGRPMTDEDVNTILSKNRLGEISMPAAAVDANLELMHNYVHTYVGGIMGQVETAAYDPIFWFHHAFVDCLYERFRERQKERGINPMRDWPAEHGDSTHAPFAPMRLGSLRNIDGAQDFFSEEIVRCSPMPVCSSDSECGQYMRCDRSRQKCISDTLRAAGLSEGAWSSVNNLLGSIWRGRLSTVNDPLTRASFGFGNVFQQPELFAFSGK</sequence>
<dbReference type="AlphaFoldDB" id="A0AAE0Z8V4"/>
<dbReference type="InterPro" id="IPR050316">
    <property type="entry name" value="Tyrosinase/Hemocyanin"/>
</dbReference>
<dbReference type="PRINTS" id="PR00092">
    <property type="entry name" value="TYROSINASE"/>
</dbReference>
<feature type="domain" description="Tyrosinase copper-binding" evidence="4">
    <location>
        <begin position="238"/>
        <end position="249"/>
    </location>
</feature>
<dbReference type="SUPFAM" id="SSF48056">
    <property type="entry name" value="Di-copper centre-containing domain"/>
    <property type="match status" value="1"/>
</dbReference>
<gene>
    <name evidence="5" type="ORF">RRG08_025434</name>
</gene>
<evidence type="ECO:0000259" key="4">
    <source>
        <dbReference type="PROSITE" id="PS00498"/>
    </source>
</evidence>
<keyword evidence="2" id="KW-0186">Copper</keyword>
<organism evidence="5 6">
    <name type="scientific">Elysia crispata</name>
    <name type="common">lettuce slug</name>
    <dbReference type="NCBI Taxonomy" id="231223"/>
    <lineage>
        <taxon>Eukaryota</taxon>
        <taxon>Metazoa</taxon>
        <taxon>Spiralia</taxon>
        <taxon>Lophotrochozoa</taxon>
        <taxon>Mollusca</taxon>
        <taxon>Gastropoda</taxon>
        <taxon>Heterobranchia</taxon>
        <taxon>Euthyneura</taxon>
        <taxon>Panpulmonata</taxon>
        <taxon>Sacoglossa</taxon>
        <taxon>Placobranchoidea</taxon>
        <taxon>Plakobranchidae</taxon>
        <taxon>Elysia</taxon>
    </lineage>
</organism>
<keyword evidence="1" id="KW-0479">Metal-binding</keyword>
<dbReference type="GO" id="GO:0046872">
    <property type="term" value="F:metal ion binding"/>
    <property type="evidence" value="ECO:0007669"/>
    <property type="project" value="UniProtKB-KW"/>
</dbReference>
<dbReference type="PANTHER" id="PTHR11474">
    <property type="entry name" value="TYROSINASE FAMILY MEMBER"/>
    <property type="match status" value="1"/>
</dbReference>
<evidence type="ECO:0000256" key="3">
    <source>
        <dbReference type="SAM" id="SignalP"/>
    </source>
</evidence>
<dbReference type="PANTHER" id="PTHR11474:SF126">
    <property type="entry name" value="TYROSINASE-LIKE PROTEIN TYR-1-RELATED"/>
    <property type="match status" value="1"/>
</dbReference>
<dbReference type="InterPro" id="IPR008922">
    <property type="entry name" value="Di-copper_centre_dom_sf"/>
</dbReference>
<dbReference type="EMBL" id="JAWDGP010004366">
    <property type="protein sequence ID" value="KAK3764913.1"/>
    <property type="molecule type" value="Genomic_DNA"/>
</dbReference>
<dbReference type="GO" id="GO:0016491">
    <property type="term" value="F:oxidoreductase activity"/>
    <property type="evidence" value="ECO:0007669"/>
    <property type="project" value="InterPro"/>
</dbReference>
<dbReference type="PROSITE" id="PS00498">
    <property type="entry name" value="TYROSINASE_2"/>
    <property type="match status" value="1"/>
</dbReference>
<dbReference type="Pfam" id="PF00264">
    <property type="entry name" value="Tyrosinase"/>
    <property type="match status" value="1"/>
</dbReference>
<keyword evidence="3" id="KW-0732">Signal</keyword>
<dbReference type="InterPro" id="IPR002227">
    <property type="entry name" value="Tyrosinase_Cu-bd"/>
</dbReference>
<evidence type="ECO:0000313" key="5">
    <source>
        <dbReference type="EMBL" id="KAK3764913.1"/>
    </source>
</evidence>
<keyword evidence="6" id="KW-1185">Reference proteome</keyword>
<evidence type="ECO:0000313" key="6">
    <source>
        <dbReference type="Proteomes" id="UP001283361"/>
    </source>
</evidence>
<evidence type="ECO:0000256" key="2">
    <source>
        <dbReference type="ARBA" id="ARBA00023008"/>
    </source>
</evidence>
<dbReference type="Gene3D" id="1.10.1280.10">
    <property type="entry name" value="Di-copper center containing domain from catechol oxidase"/>
    <property type="match status" value="1"/>
</dbReference>
<reference evidence="5" key="1">
    <citation type="journal article" date="2023" name="G3 (Bethesda)">
        <title>A reference genome for the long-term kleptoplast-retaining sea slug Elysia crispata morphotype clarki.</title>
        <authorList>
            <person name="Eastman K.E."/>
            <person name="Pendleton A.L."/>
            <person name="Shaikh M.A."/>
            <person name="Suttiyut T."/>
            <person name="Ogas R."/>
            <person name="Tomko P."/>
            <person name="Gavelis G."/>
            <person name="Widhalm J.R."/>
            <person name="Wisecaver J.H."/>
        </authorList>
    </citation>
    <scope>NUCLEOTIDE SEQUENCE</scope>
    <source>
        <strain evidence="5">ECLA1</strain>
    </source>
</reference>
<proteinExistence type="predicted"/>
<comment type="caution">
    <text evidence="5">The sequence shown here is derived from an EMBL/GenBank/DDBJ whole genome shotgun (WGS) entry which is preliminary data.</text>
</comment>
<evidence type="ECO:0000256" key="1">
    <source>
        <dbReference type="ARBA" id="ARBA00022723"/>
    </source>
</evidence>
<feature type="signal peptide" evidence="3">
    <location>
        <begin position="1"/>
        <end position="19"/>
    </location>
</feature>
<name>A0AAE0Z8V4_9GAST</name>
<accession>A0AAE0Z8V4</accession>